<evidence type="ECO:0000313" key="2">
    <source>
        <dbReference type="Proteomes" id="UP000245626"/>
    </source>
</evidence>
<evidence type="ECO:0000313" key="1">
    <source>
        <dbReference type="EMBL" id="PWN49752.1"/>
    </source>
</evidence>
<proteinExistence type="predicted"/>
<dbReference type="Proteomes" id="UP000245626">
    <property type="component" value="Unassembled WGS sequence"/>
</dbReference>
<name>A0ACD0NVH4_9BASI</name>
<accession>A0ACD0NVH4</accession>
<gene>
    <name evidence="1" type="ORF">IE53DRAFT_129167</name>
</gene>
<protein>
    <submittedName>
        <fullName evidence="1">Uncharacterized protein</fullName>
    </submittedName>
</protein>
<keyword evidence="2" id="KW-1185">Reference proteome</keyword>
<reference evidence="1 2" key="1">
    <citation type="journal article" date="2018" name="Mol. Biol. Evol.">
        <title>Broad Genomic Sampling Reveals a Smut Pathogenic Ancestry of the Fungal Clade Ustilaginomycotina.</title>
        <authorList>
            <person name="Kijpornyongpan T."/>
            <person name="Mondo S.J."/>
            <person name="Barry K."/>
            <person name="Sandor L."/>
            <person name="Lee J."/>
            <person name="Lipzen A."/>
            <person name="Pangilinan J."/>
            <person name="LaButti K."/>
            <person name="Hainaut M."/>
            <person name="Henrissat B."/>
            <person name="Grigoriev I.V."/>
            <person name="Spatafora J.W."/>
            <person name="Aime M.C."/>
        </authorList>
    </citation>
    <scope>NUCLEOTIDE SEQUENCE [LARGE SCALE GENOMIC DNA]</scope>
    <source>
        <strain evidence="1 2">SA 807</strain>
    </source>
</reference>
<sequence length="72" mass="8391">MSKWRVWRRPKGNENEKEESKSESSKRKVTLESLVLPDTTQLQVNQKLTLAALWIFWTAMWMSGSSRGIPEP</sequence>
<organism evidence="1 2">
    <name type="scientific">Violaceomyces palustris</name>
    <dbReference type="NCBI Taxonomy" id="1673888"/>
    <lineage>
        <taxon>Eukaryota</taxon>
        <taxon>Fungi</taxon>
        <taxon>Dikarya</taxon>
        <taxon>Basidiomycota</taxon>
        <taxon>Ustilaginomycotina</taxon>
        <taxon>Ustilaginomycetes</taxon>
        <taxon>Violaceomycetales</taxon>
        <taxon>Violaceomycetaceae</taxon>
        <taxon>Violaceomyces</taxon>
    </lineage>
</organism>
<dbReference type="EMBL" id="KZ820010">
    <property type="protein sequence ID" value="PWN49752.1"/>
    <property type="molecule type" value="Genomic_DNA"/>
</dbReference>